<dbReference type="EMBL" id="GBXM01109154">
    <property type="protein sequence ID" value="JAG99422.1"/>
    <property type="molecule type" value="Transcribed_RNA"/>
</dbReference>
<dbReference type="AlphaFoldDB" id="A0A0E9P694"/>
<organism evidence="1">
    <name type="scientific">Anguilla anguilla</name>
    <name type="common">European freshwater eel</name>
    <name type="synonym">Muraena anguilla</name>
    <dbReference type="NCBI Taxonomy" id="7936"/>
    <lineage>
        <taxon>Eukaryota</taxon>
        <taxon>Metazoa</taxon>
        <taxon>Chordata</taxon>
        <taxon>Craniata</taxon>
        <taxon>Vertebrata</taxon>
        <taxon>Euteleostomi</taxon>
        <taxon>Actinopterygii</taxon>
        <taxon>Neopterygii</taxon>
        <taxon>Teleostei</taxon>
        <taxon>Anguilliformes</taxon>
        <taxon>Anguillidae</taxon>
        <taxon>Anguilla</taxon>
    </lineage>
</organism>
<sequence>MDEHEHREFMHHNLLHHGRDHSKLISANEKDTTKRFVICISTDVFFLSSKGFHFKRK</sequence>
<reference evidence="1" key="2">
    <citation type="journal article" date="2015" name="Fish Shellfish Immunol.">
        <title>Early steps in the European eel (Anguilla anguilla)-Vibrio vulnificus interaction in the gills: Role of the RtxA13 toxin.</title>
        <authorList>
            <person name="Callol A."/>
            <person name="Pajuelo D."/>
            <person name="Ebbesson L."/>
            <person name="Teles M."/>
            <person name="MacKenzie S."/>
            <person name="Amaro C."/>
        </authorList>
    </citation>
    <scope>NUCLEOTIDE SEQUENCE</scope>
</reference>
<protein>
    <submittedName>
        <fullName evidence="1">Uncharacterized protein</fullName>
    </submittedName>
</protein>
<reference evidence="1" key="1">
    <citation type="submission" date="2014-11" db="EMBL/GenBank/DDBJ databases">
        <authorList>
            <person name="Amaro Gonzalez C."/>
        </authorList>
    </citation>
    <scope>NUCLEOTIDE SEQUENCE</scope>
</reference>
<name>A0A0E9P694_ANGAN</name>
<accession>A0A0E9P694</accession>
<evidence type="ECO:0000313" key="1">
    <source>
        <dbReference type="EMBL" id="JAG99422.1"/>
    </source>
</evidence>
<proteinExistence type="predicted"/>